<evidence type="ECO:0000256" key="4">
    <source>
        <dbReference type="ARBA" id="ARBA00022960"/>
    </source>
</evidence>
<dbReference type="OrthoDB" id="9816572at2"/>
<dbReference type="GO" id="GO:0008360">
    <property type="term" value="P:regulation of cell shape"/>
    <property type="evidence" value="ECO:0007669"/>
    <property type="project" value="UniProtKB-UniRule"/>
</dbReference>
<dbReference type="Proteomes" id="UP000001520">
    <property type="component" value="Chromosome"/>
</dbReference>
<evidence type="ECO:0000256" key="10">
    <source>
        <dbReference type="HAMAP-Rule" id="MF_02078"/>
    </source>
</evidence>
<evidence type="ECO:0000256" key="8">
    <source>
        <dbReference type="ARBA" id="ARBA00060041"/>
    </source>
</evidence>
<organism evidence="12 13">
    <name type="scientific">Deferribacter desulfuricans (strain DSM 14783 / JCM 11476 / NBRC 101012 / SSM1)</name>
    <dbReference type="NCBI Taxonomy" id="639282"/>
    <lineage>
        <taxon>Bacteria</taxon>
        <taxon>Pseudomonadati</taxon>
        <taxon>Deferribacterota</taxon>
        <taxon>Deferribacteres</taxon>
        <taxon>Deferribacterales</taxon>
        <taxon>Deferribacteraceae</taxon>
        <taxon>Deferribacter</taxon>
    </lineage>
</organism>
<evidence type="ECO:0000256" key="11">
    <source>
        <dbReference type="PIRNR" id="PIRNR002869"/>
    </source>
</evidence>
<protein>
    <recommendedName>
        <fullName evidence="10">Probable lipid II flippase MurJ</fullName>
    </recommendedName>
</protein>
<keyword evidence="13" id="KW-1185">Reference proteome</keyword>
<comment type="subcellular location">
    <subcellularLocation>
        <location evidence="10">Cell inner membrane</location>
        <topology evidence="10">Multi-pass membrane protein</topology>
    </subcellularLocation>
    <subcellularLocation>
        <location evidence="1">Cell membrane</location>
        <topology evidence="1">Multi-pass membrane protein</topology>
    </subcellularLocation>
</comment>
<dbReference type="HAMAP" id="MF_02078">
    <property type="entry name" value="MurJ_MviN"/>
    <property type="match status" value="1"/>
</dbReference>
<feature type="transmembrane region" description="Helical" evidence="10">
    <location>
        <begin position="227"/>
        <end position="248"/>
    </location>
</feature>
<feature type="transmembrane region" description="Helical" evidence="10">
    <location>
        <begin position="126"/>
        <end position="151"/>
    </location>
</feature>
<dbReference type="Pfam" id="PF03023">
    <property type="entry name" value="MurJ"/>
    <property type="match status" value="1"/>
</dbReference>
<evidence type="ECO:0000313" key="13">
    <source>
        <dbReference type="Proteomes" id="UP000001520"/>
    </source>
</evidence>
<dbReference type="PIRSF" id="PIRSF002869">
    <property type="entry name" value="MviN"/>
    <property type="match status" value="1"/>
</dbReference>
<keyword evidence="10 11" id="KW-0961">Cell wall biogenesis/degradation</keyword>
<keyword evidence="10 11" id="KW-0813">Transport</keyword>
<feature type="transmembrane region" description="Helical" evidence="10">
    <location>
        <begin position="83"/>
        <end position="106"/>
    </location>
</feature>
<reference evidence="12 13" key="1">
    <citation type="journal article" date="2010" name="DNA Res.">
        <title>Bacterial lifestyle in a deep-sea hydrothermal vent chimney revealed by the genome sequence of the thermophilic bacterium Deferribacter desulfuricans SSM1.</title>
        <authorList>
            <person name="Takaki Y."/>
            <person name="Shimamura S."/>
            <person name="Nakagawa S."/>
            <person name="Fukuhara Y."/>
            <person name="Horikawa H."/>
            <person name="Ankai A."/>
            <person name="Harada T."/>
            <person name="Hosoyama A."/>
            <person name="Oguchi A."/>
            <person name="Fukui S."/>
            <person name="Fujita N."/>
            <person name="Takami H."/>
            <person name="Takai K."/>
        </authorList>
    </citation>
    <scope>NUCLEOTIDE SEQUENCE [LARGE SCALE GENOMIC DNA]</scope>
    <source>
        <strain evidence="13">DSM 14783 / JCM 11476 / NBRC 101012 / SSM1</strain>
    </source>
</reference>
<keyword evidence="10" id="KW-0997">Cell inner membrane</keyword>
<dbReference type="NCBIfam" id="TIGR01695">
    <property type="entry name" value="murJ_mviN"/>
    <property type="match status" value="1"/>
</dbReference>
<keyword evidence="6 10" id="KW-1133">Transmembrane helix</keyword>
<sequence length="493" mass="55754">MRGFLGSVIRSAFGVFTSRILGFLRDIFIAAVFGATALTDAFFVAFAIPNLFRALFAEGALSSAFVPILGSKLKKSEYEGYSYLSNMVIYLSIIIVIFIIIFSLFSDKIILLFMPGFIEDKEVIGVASNILIIVMPYLLFVSISALFSSFLNLRGSYFIPYSSTALLNLAMITSIYLSYIYSKNIYFLAWGVFFGGLIQLGYILLFSCRFGFKFSFDKESITDVKKTFLLIVPSIFGVGINQLNFLVGRVLASYLPFGSISYLYYANRLFQFPFGLFSVTIGTVSLTELSKNDSIRRFEIISKSILSIFLIILPASLGLILLSDDIIRIVFQRNQFNINDTINTANALKMYSLGLLFFSLNMTFTKIFHSILDTKTPVKISAILLISNIIFSLLLLKPFKHSGIALASSLSAFIGTIIYVKLISQKKLYSFKDFFSKYNWYILKIILSNFLMSIFVLYLYHKGVHVLLIILLTVIFYLVVLQVFKINFKEVLR</sequence>
<dbReference type="PANTHER" id="PTHR47019:SF1">
    <property type="entry name" value="LIPID II FLIPPASE MURJ"/>
    <property type="match status" value="1"/>
</dbReference>
<evidence type="ECO:0000256" key="6">
    <source>
        <dbReference type="ARBA" id="ARBA00022989"/>
    </source>
</evidence>
<dbReference type="InterPro" id="IPR051050">
    <property type="entry name" value="Lipid_II_flippase_MurJ/MviN"/>
</dbReference>
<feature type="transmembrane region" description="Helical" evidence="10">
    <location>
        <begin position="54"/>
        <end position="71"/>
    </location>
</feature>
<feature type="transmembrane region" description="Helical" evidence="10">
    <location>
        <begin position="185"/>
        <end position="206"/>
    </location>
</feature>
<dbReference type="PRINTS" id="PR01806">
    <property type="entry name" value="VIRFACTRMVIN"/>
</dbReference>
<dbReference type="GO" id="GO:0005886">
    <property type="term" value="C:plasma membrane"/>
    <property type="evidence" value="ECO:0007669"/>
    <property type="project" value="UniProtKB-SubCell"/>
</dbReference>
<dbReference type="GO" id="GO:0071555">
    <property type="term" value="P:cell wall organization"/>
    <property type="evidence" value="ECO:0007669"/>
    <property type="project" value="UniProtKB-UniRule"/>
</dbReference>
<evidence type="ECO:0000313" key="12">
    <source>
        <dbReference type="EMBL" id="BAI80883.1"/>
    </source>
</evidence>
<dbReference type="EMBL" id="AP011529">
    <property type="protein sequence ID" value="BAI80883.1"/>
    <property type="molecule type" value="Genomic_DNA"/>
</dbReference>
<dbReference type="GO" id="GO:0034204">
    <property type="term" value="P:lipid translocation"/>
    <property type="evidence" value="ECO:0007669"/>
    <property type="project" value="TreeGrafter"/>
</dbReference>
<dbReference type="GO" id="GO:0015648">
    <property type="term" value="F:lipid-linked peptidoglycan transporter activity"/>
    <property type="evidence" value="ECO:0007669"/>
    <property type="project" value="UniProtKB-UniRule"/>
</dbReference>
<feature type="transmembrane region" description="Helical" evidence="10">
    <location>
        <begin position="308"/>
        <end position="331"/>
    </location>
</feature>
<dbReference type="PANTHER" id="PTHR47019">
    <property type="entry name" value="LIPID II FLIPPASE MURJ"/>
    <property type="match status" value="1"/>
</dbReference>
<keyword evidence="3 10" id="KW-0812">Transmembrane</keyword>
<feature type="transmembrane region" description="Helical" evidence="10">
    <location>
        <begin position="351"/>
        <end position="368"/>
    </location>
</feature>
<comment type="pathway">
    <text evidence="10">Cell wall biogenesis; peptidoglycan biosynthesis.</text>
</comment>
<evidence type="ECO:0000256" key="3">
    <source>
        <dbReference type="ARBA" id="ARBA00022692"/>
    </source>
</evidence>
<proteinExistence type="inferred from homology"/>
<dbReference type="UniPathway" id="UPA00219"/>
<gene>
    <name evidence="12" type="primary">mviN</name>
    <name evidence="10" type="synonym">murJ</name>
    <name evidence="12" type="ordered locus">DEFDS_1422</name>
</gene>
<dbReference type="GO" id="GO:0009252">
    <property type="term" value="P:peptidoglycan biosynthetic process"/>
    <property type="evidence" value="ECO:0007669"/>
    <property type="project" value="UniProtKB-UniRule"/>
</dbReference>
<keyword evidence="2 10" id="KW-1003">Cell membrane</keyword>
<feature type="transmembrane region" description="Helical" evidence="10">
    <location>
        <begin position="380"/>
        <end position="396"/>
    </location>
</feature>
<evidence type="ECO:0000256" key="5">
    <source>
        <dbReference type="ARBA" id="ARBA00022984"/>
    </source>
</evidence>
<feature type="transmembrane region" description="Helical" evidence="10">
    <location>
        <begin position="466"/>
        <end position="484"/>
    </location>
</feature>
<dbReference type="CDD" id="cd13123">
    <property type="entry name" value="MATE_MurJ_like"/>
    <property type="match status" value="1"/>
</dbReference>
<dbReference type="HOGENOM" id="CLU_006797_5_3_0"/>
<dbReference type="STRING" id="639282.DEFDS_1422"/>
<keyword evidence="7 10" id="KW-0472">Membrane</keyword>
<feature type="transmembrane region" description="Helical" evidence="10">
    <location>
        <begin position="27"/>
        <end position="48"/>
    </location>
</feature>
<feature type="transmembrane region" description="Helical" evidence="10">
    <location>
        <begin position="402"/>
        <end position="420"/>
    </location>
</feature>
<name>D3PE60_DEFDS</name>
<accession>D3PE60</accession>
<dbReference type="eggNOG" id="COG0728">
    <property type="taxonomic scope" value="Bacteria"/>
</dbReference>
<dbReference type="InterPro" id="IPR004268">
    <property type="entry name" value="MurJ"/>
</dbReference>
<dbReference type="KEGG" id="ddf:DEFDS_1422"/>
<evidence type="ECO:0000256" key="7">
    <source>
        <dbReference type="ARBA" id="ARBA00023136"/>
    </source>
</evidence>
<evidence type="ECO:0000256" key="2">
    <source>
        <dbReference type="ARBA" id="ARBA00022475"/>
    </source>
</evidence>
<evidence type="ECO:0000256" key="9">
    <source>
        <dbReference type="ARBA" id="ARBA00061532"/>
    </source>
</evidence>
<feature type="transmembrane region" description="Helical" evidence="10">
    <location>
        <begin position="158"/>
        <end position="179"/>
    </location>
</feature>
<feature type="transmembrane region" description="Helical" evidence="10">
    <location>
        <begin position="268"/>
        <end position="287"/>
    </location>
</feature>
<feature type="transmembrane region" description="Helical" evidence="10">
    <location>
        <begin position="441"/>
        <end position="460"/>
    </location>
</feature>
<dbReference type="AlphaFoldDB" id="D3PE60"/>
<keyword evidence="4 10" id="KW-0133">Cell shape</keyword>
<evidence type="ECO:0000256" key="1">
    <source>
        <dbReference type="ARBA" id="ARBA00004651"/>
    </source>
</evidence>
<keyword evidence="5 10" id="KW-0573">Peptidoglycan synthesis</keyword>
<comment type="function">
    <text evidence="8 10 11">Involved in peptidoglycan biosynthesis. Transports lipid-linked peptidoglycan precursors from the inner to the outer leaflet of the cytoplasmic membrane.</text>
</comment>
<comment type="similarity">
    <text evidence="9 10 11">Belongs to the MurJ/MviN family.</text>
</comment>